<evidence type="ECO:0008006" key="5">
    <source>
        <dbReference type="Google" id="ProtNLM"/>
    </source>
</evidence>
<feature type="compositionally biased region" description="Basic and acidic residues" evidence="2">
    <location>
        <begin position="360"/>
        <end position="375"/>
    </location>
</feature>
<keyword evidence="1" id="KW-0175">Coiled coil</keyword>
<feature type="coiled-coil region" evidence="1">
    <location>
        <begin position="47"/>
        <end position="74"/>
    </location>
</feature>
<dbReference type="SUPFAM" id="SSF57997">
    <property type="entry name" value="Tropomyosin"/>
    <property type="match status" value="1"/>
</dbReference>
<proteinExistence type="predicted"/>
<sequence length="705" mass="79871">MLSVTSSKPSRFHECLAELWPPVPYEFITTEFCFAPGPQAFSPDRKNSIIRRQRQELKLLIAELKDRDRELNDMVAVHERHIQAWEDDRQKILTLAEQCSVLTKELNERNAVIKSLTKKLTLLESQHNDSKVTLESTQQKFKELTQKVTDSSGRCQALEEKNQSLHCSILELSAKTGQLQAREQELLSMLQMKDKALLETTDQISEVKSIFKTLENALHTAKSADISRSREQPDLKLTLNDFMCHVNTLKDILSEKMKESSKNQEEISHLKQENGCLRSELILAVEEAQRKDQLFQFAKSKQLRIEKELSSLRQVCVKQQRDLHFLHVNFDSSQDSRQKHENASSGRSSGATLPASESSSKTDKGRTEGSHRMCEECGTAPVPASRVKPTPEMCEVDNRQLLNASDLEETTSALLNQCQKAVKGLALPVEEGEKQDVASSFDELDSEKFHEVNNTKPLRNREVGENGVKSRDQKTFEVSLPSYDRWLKIKSRVDLQSTLIQSSSTSDKTDNANKTWEERSDTESGQKSRETPVTCKSDSDSGINNFIISKDTRWKPLSDLEWLEIFKPKKRDGDTHHGRDDSCLETAQEMKCTCSKSEGNVDLNSLCLTSSPLTSTKSNMTQSSGKFSDEDSPLDISDLAVTKPAKRYCMNTGTSSLFWKLERSLAQSRQMLTDLELSLLHTSIPKTNNMSKRKKGFQHRGNTED</sequence>
<feature type="compositionally biased region" description="Polar residues" evidence="2">
    <location>
        <begin position="343"/>
        <end position="359"/>
    </location>
</feature>
<name>A0A3L8SC58_CHLGU</name>
<feature type="region of interest" description="Disordered" evidence="2">
    <location>
        <begin position="501"/>
        <end position="538"/>
    </location>
</feature>
<dbReference type="OrthoDB" id="6155277at2759"/>
<evidence type="ECO:0000313" key="3">
    <source>
        <dbReference type="EMBL" id="RLV99920.1"/>
    </source>
</evidence>
<feature type="region of interest" description="Disordered" evidence="2">
    <location>
        <begin position="333"/>
        <end position="376"/>
    </location>
</feature>
<dbReference type="Proteomes" id="UP000276834">
    <property type="component" value="Unassembled WGS sequence"/>
</dbReference>
<evidence type="ECO:0000256" key="2">
    <source>
        <dbReference type="SAM" id="MobiDB-lite"/>
    </source>
</evidence>
<organism evidence="3 4">
    <name type="scientific">Chloebia gouldiae</name>
    <name type="common">Gouldian finch</name>
    <name type="synonym">Erythrura gouldiae</name>
    <dbReference type="NCBI Taxonomy" id="44316"/>
    <lineage>
        <taxon>Eukaryota</taxon>
        <taxon>Metazoa</taxon>
        <taxon>Chordata</taxon>
        <taxon>Craniata</taxon>
        <taxon>Vertebrata</taxon>
        <taxon>Euteleostomi</taxon>
        <taxon>Archelosauria</taxon>
        <taxon>Archosauria</taxon>
        <taxon>Dinosauria</taxon>
        <taxon>Saurischia</taxon>
        <taxon>Theropoda</taxon>
        <taxon>Coelurosauria</taxon>
        <taxon>Aves</taxon>
        <taxon>Neognathae</taxon>
        <taxon>Neoaves</taxon>
        <taxon>Telluraves</taxon>
        <taxon>Australaves</taxon>
        <taxon>Passeriformes</taxon>
        <taxon>Passeroidea</taxon>
        <taxon>Passeridae</taxon>
        <taxon>Chloebia</taxon>
    </lineage>
</organism>
<feature type="compositionally biased region" description="Basic and acidic residues" evidence="2">
    <location>
        <begin position="507"/>
        <end position="530"/>
    </location>
</feature>
<evidence type="ECO:0000256" key="1">
    <source>
        <dbReference type="SAM" id="Coils"/>
    </source>
</evidence>
<gene>
    <name evidence="3" type="ORF">DV515_00009300</name>
</gene>
<dbReference type="EMBL" id="QUSF01000030">
    <property type="protein sequence ID" value="RLV99920.1"/>
    <property type="molecule type" value="Genomic_DNA"/>
</dbReference>
<evidence type="ECO:0000313" key="4">
    <source>
        <dbReference type="Proteomes" id="UP000276834"/>
    </source>
</evidence>
<feature type="region of interest" description="Disordered" evidence="2">
    <location>
        <begin position="686"/>
        <end position="705"/>
    </location>
</feature>
<keyword evidence="4" id="KW-1185">Reference proteome</keyword>
<comment type="caution">
    <text evidence="3">The sequence shown here is derived from an EMBL/GenBank/DDBJ whole genome shotgun (WGS) entry which is preliminary data.</text>
</comment>
<dbReference type="AlphaFoldDB" id="A0A3L8SC58"/>
<protein>
    <recommendedName>
        <fullName evidence="5">Coiled-coil domain-containing protein 62</fullName>
    </recommendedName>
</protein>
<accession>A0A3L8SC58</accession>
<reference evidence="3 4" key="1">
    <citation type="journal article" date="2018" name="Proc. R. Soc. B">
        <title>A non-coding region near Follistatin controls head colour polymorphism in the Gouldian finch.</title>
        <authorList>
            <person name="Toomey M.B."/>
            <person name="Marques C.I."/>
            <person name="Andrade P."/>
            <person name="Araujo P.M."/>
            <person name="Sabatino S."/>
            <person name="Gazda M.A."/>
            <person name="Afonso S."/>
            <person name="Lopes R.J."/>
            <person name="Corbo J.C."/>
            <person name="Carneiro M."/>
        </authorList>
    </citation>
    <scope>NUCLEOTIDE SEQUENCE [LARGE SCALE GENOMIC DNA]</scope>
    <source>
        <strain evidence="3">Red01</strain>
        <tissue evidence="3">Muscle</tissue>
    </source>
</reference>